<accession>A0AAD5QM12</accession>
<gene>
    <name evidence="1" type="ORF">KIN20_010770</name>
</gene>
<evidence type="ECO:0000313" key="1">
    <source>
        <dbReference type="EMBL" id="KAJ1353980.1"/>
    </source>
</evidence>
<proteinExistence type="predicted"/>
<dbReference type="Proteomes" id="UP001196413">
    <property type="component" value="Unassembled WGS sequence"/>
</dbReference>
<dbReference type="EMBL" id="JAHQIW010001903">
    <property type="protein sequence ID" value="KAJ1353980.1"/>
    <property type="molecule type" value="Genomic_DNA"/>
</dbReference>
<keyword evidence="2" id="KW-1185">Reference proteome</keyword>
<comment type="caution">
    <text evidence="1">The sequence shown here is derived from an EMBL/GenBank/DDBJ whole genome shotgun (WGS) entry which is preliminary data.</text>
</comment>
<reference evidence="1" key="1">
    <citation type="submission" date="2021-06" db="EMBL/GenBank/DDBJ databases">
        <title>Parelaphostrongylus tenuis whole genome reference sequence.</title>
        <authorList>
            <person name="Garwood T.J."/>
            <person name="Larsen P.A."/>
            <person name="Fountain-Jones N.M."/>
            <person name="Garbe J.R."/>
            <person name="Macchietto M.G."/>
            <person name="Kania S.A."/>
            <person name="Gerhold R.W."/>
            <person name="Richards J.E."/>
            <person name="Wolf T.M."/>
        </authorList>
    </citation>
    <scope>NUCLEOTIDE SEQUENCE</scope>
    <source>
        <strain evidence="1">MNPRO001-30</strain>
        <tissue evidence="1">Meninges</tissue>
    </source>
</reference>
<organism evidence="1 2">
    <name type="scientific">Parelaphostrongylus tenuis</name>
    <name type="common">Meningeal worm</name>
    <dbReference type="NCBI Taxonomy" id="148309"/>
    <lineage>
        <taxon>Eukaryota</taxon>
        <taxon>Metazoa</taxon>
        <taxon>Ecdysozoa</taxon>
        <taxon>Nematoda</taxon>
        <taxon>Chromadorea</taxon>
        <taxon>Rhabditida</taxon>
        <taxon>Rhabditina</taxon>
        <taxon>Rhabditomorpha</taxon>
        <taxon>Strongyloidea</taxon>
        <taxon>Metastrongylidae</taxon>
        <taxon>Parelaphostrongylus</taxon>
    </lineage>
</organism>
<sequence>MYIHLKEMHLPPAISRSSNTPIRISAPMPQHFVWMLKSFAYSKEGDSIDFSYAEFLVLIATDINSH</sequence>
<name>A0AAD5QM12_PARTN</name>
<protein>
    <submittedName>
        <fullName evidence="1">Uncharacterized protein</fullName>
    </submittedName>
</protein>
<dbReference type="AlphaFoldDB" id="A0AAD5QM12"/>
<evidence type="ECO:0000313" key="2">
    <source>
        <dbReference type="Proteomes" id="UP001196413"/>
    </source>
</evidence>